<gene>
    <name evidence="2" type="ORF">OSIN01602_LOCUS20280</name>
</gene>
<dbReference type="SUPFAM" id="SSF64268">
    <property type="entry name" value="PX domain"/>
    <property type="match status" value="1"/>
</dbReference>
<accession>A0A7S2A771</accession>
<dbReference type="Pfam" id="PF00787">
    <property type="entry name" value="PX"/>
    <property type="match status" value="1"/>
</dbReference>
<dbReference type="PROSITE" id="PS50195">
    <property type="entry name" value="PX"/>
    <property type="match status" value="1"/>
</dbReference>
<dbReference type="CDD" id="cd06093">
    <property type="entry name" value="PX_domain"/>
    <property type="match status" value="1"/>
</dbReference>
<reference evidence="2" key="1">
    <citation type="submission" date="2021-01" db="EMBL/GenBank/DDBJ databases">
        <authorList>
            <person name="Corre E."/>
            <person name="Pelletier E."/>
            <person name="Niang G."/>
            <person name="Scheremetjew M."/>
            <person name="Finn R."/>
            <person name="Kale V."/>
            <person name="Holt S."/>
            <person name="Cochrane G."/>
            <person name="Meng A."/>
            <person name="Brown T."/>
            <person name="Cohen L."/>
        </authorList>
    </citation>
    <scope>NUCLEOTIDE SEQUENCE</scope>
    <source>
        <strain evidence="2">Grunow 1884</strain>
    </source>
</reference>
<dbReference type="Gene3D" id="3.30.1520.10">
    <property type="entry name" value="Phox-like domain"/>
    <property type="match status" value="1"/>
</dbReference>
<dbReference type="GO" id="GO:0035091">
    <property type="term" value="F:phosphatidylinositol binding"/>
    <property type="evidence" value="ECO:0007669"/>
    <property type="project" value="InterPro"/>
</dbReference>
<evidence type="ECO:0000313" key="2">
    <source>
        <dbReference type="EMBL" id="CAD9359978.1"/>
    </source>
</evidence>
<protein>
    <recommendedName>
        <fullName evidence="1">PX domain-containing protein</fullName>
    </recommendedName>
</protein>
<dbReference type="InterPro" id="IPR001683">
    <property type="entry name" value="PX_dom"/>
</dbReference>
<proteinExistence type="predicted"/>
<name>A0A7S2A771_TRICV</name>
<dbReference type="EMBL" id="HBGO01035118">
    <property type="protein sequence ID" value="CAD9359978.1"/>
    <property type="molecule type" value="Transcribed_RNA"/>
</dbReference>
<dbReference type="InterPro" id="IPR036871">
    <property type="entry name" value="PX_dom_sf"/>
</dbReference>
<evidence type="ECO:0000259" key="1">
    <source>
        <dbReference type="PROSITE" id="PS50195"/>
    </source>
</evidence>
<organism evidence="2">
    <name type="scientific">Trieres chinensis</name>
    <name type="common">Marine centric diatom</name>
    <name type="synonym">Odontella sinensis</name>
    <dbReference type="NCBI Taxonomy" id="1514140"/>
    <lineage>
        <taxon>Eukaryota</taxon>
        <taxon>Sar</taxon>
        <taxon>Stramenopiles</taxon>
        <taxon>Ochrophyta</taxon>
        <taxon>Bacillariophyta</taxon>
        <taxon>Mediophyceae</taxon>
        <taxon>Biddulphiophycidae</taxon>
        <taxon>Eupodiscales</taxon>
        <taxon>Parodontellaceae</taxon>
        <taxon>Trieres</taxon>
    </lineage>
</organism>
<feature type="domain" description="PX" evidence="1">
    <location>
        <begin position="30"/>
        <end position="151"/>
    </location>
</feature>
<dbReference type="AlphaFoldDB" id="A0A7S2A771"/>
<sequence length="161" mass="18899">MFYLDPKDWSPRFDETFFTIKLESWEVMRSPPERFVGLPKVGGKTDHPAVYYTIRVLCGRSELTCPRRYSEFRWLYEQLRASPPVPVEGSDDRKPVPFPPRTCLFHDSRDEDFLNNRLERLCDFIGYMLRQPGFADHPAMVSFLELESISQAGPVFEEQNN</sequence>